<gene>
    <name evidence="1" type="ORF">MLD38_026162</name>
</gene>
<sequence>MEESKPGNGSFPGDSEDGMDSKANGTTAHPVASFGEEDGGGAKVNYRGWRAMPFIIGLQVIQLTAGIKHLHPPACGNSSTCVGPTVRQMAFLLAGLGLLITGEAGVRPCNFAFGADQFNPHTKSGKSGIDSFFNWYFFTFTFAEMVSVTLIVYVQSNVSWAIGLEIPAILMMTSVAVYFMGLRIYAKVKAQGSPVTSIAQVVVVAVKKSRLELPDQPQDSLFKYIPPQSFNSKLPYTDQFTYLDKAAIVTPNDKINPDGSPADPWRLCSVQQVEETFAIFQETQSDRRLGSSGFKIPAATYTVFLMPSLSIFIPIYDGLLVPLLRRVTGKPGGITVLQRMVIGFLISVLALLVSAIVEERRRTIALTRPTLGVYLEEEQSRQCQHSG</sequence>
<accession>A0ACB9NYQ1</accession>
<dbReference type="EMBL" id="CM042886">
    <property type="protein sequence ID" value="KAI4341437.1"/>
    <property type="molecule type" value="Genomic_DNA"/>
</dbReference>
<protein>
    <submittedName>
        <fullName evidence="1">Uncharacterized protein</fullName>
    </submittedName>
</protein>
<keyword evidence="2" id="KW-1185">Reference proteome</keyword>
<dbReference type="Proteomes" id="UP001057402">
    <property type="component" value="Chromosome 7"/>
</dbReference>
<proteinExistence type="predicted"/>
<name>A0ACB9NYQ1_9MYRT</name>
<reference evidence="2" key="1">
    <citation type="journal article" date="2023" name="Front. Plant Sci.">
        <title>Chromosomal-level genome assembly of Melastoma candidum provides insights into trichome evolution.</title>
        <authorList>
            <person name="Zhong Y."/>
            <person name="Wu W."/>
            <person name="Sun C."/>
            <person name="Zou P."/>
            <person name="Liu Y."/>
            <person name="Dai S."/>
            <person name="Zhou R."/>
        </authorList>
    </citation>
    <scope>NUCLEOTIDE SEQUENCE [LARGE SCALE GENOMIC DNA]</scope>
</reference>
<comment type="caution">
    <text evidence="1">The sequence shown here is derived from an EMBL/GenBank/DDBJ whole genome shotgun (WGS) entry which is preliminary data.</text>
</comment>
<evidence type="ECO:0000313" key="2">
    <source>
        <dbReference type="Proteomes" id="UP001057402"/>
    </source>
</evidence>
<organism evidence="1 2">
    <name type="scientific">Melastoma candidum</name>
    <dbReference type="NCBI Taxonomy" id="119954"/>
    <lineage>
        <taxon>Eukaryota</taxon>
        <taxon>Viridiplantae</taxon>
        <taxon>Streptophyta</taxon>
        <taxon>Embryophyta</taxon>
        <taxon>Tracheophyta</taxon>
        <taxon>Spermatophyta</taxon>
        <taxon>Magnoliopsida</taxon>
        <taxon>eudicotyledons</taxon>
        <taxon>Gunneridae</taxon>
        <taxon>Pentapetalae</taxon>
        <taxon>rosids</taxon>
        <taxon>malvids</taxon>
        <taxon>Myrtales</taxon>
        <taxon>Melastomataceae</taxon>
        <taxon>Melastomatoideae</taxon>
        <taxon>Melastomateae</taxon>
        <taxon>Melastoma</taxon>
    </lineage>
</organism>
<evidence type="ECO:0000313" key="1">
    <source>
        <dbReference type="EMBL" id="KAI4341437.1"/>
    </source>
</evidence>